<gene>
    <name evidence="2" type="ORF">KR50_10160</name>
</gene>
<evidence type="ECO:0000259" key="1">
    <source>
        <dbReference type="Pfam" id="PF10057"/>
    </source>
</evidence>
<sequence>MPVGKTIQQEVSGYISTLLRDHFGKGPKSVYVTLKHPFITIHFRGFIAPMEKVLLQRNEWKRVLEIRDLLVEKLKEDVVEELQKLADLNIEEFYADWNLKHESGLFIGVMKGRAEEKDFEGPPSIDKKAFEQRVRDATEKAQKVPGRVDTYWLSERMILVKRTDILVGIEKALIKEGYSEVLKLAKRPMERSLLEAADLGETLHRNIVEIFLDWDFINDFGYVGLILEPQKDS</sequence>
<evidence type="ECO:0000313" key="3">
    <source>
        <dbReference type="Proteomes" id="UP000031972"/>
    </source>
</evidence>
<dbReference type="InterPro" id="IPR018745">
    <property type="entry name" value="MpsC"/>
</dbReference>
<dbReference type="RefSeq" id="WP_041055535.1">
    <property type="nucleotide sequence ID" value="NZ_JXRR01000008.1"/>
</dbReference>
<evidence type="ECO:0000313" key="2">
    <source>
        <dbReference type="EMBL" id="KIL51135.1"/>
    </source>
</evidence>
<organism evidence="2 3">
    <name type="scientific">Jeotgalibacillus campisalis</name>
    <dbReference type="NCBI Taxonomy" id="220754"/>
    <lineage>
        <taxon>Bacteria</taxon>
        <taxon>Bacillati</taxon>
        <taxon>Bacillota</taxon>
        <taxon>Bacilli</taxon>
        <taxon>Bacillales</taxon>
        <taxon>Caryophanaceae</taxon>
        <taxon>Jeotgalibacillus</taxon>
    </lineage>
</organism>
<comment type="caution">
    <text evidence="2">The sequence shown here is derived from an EMBL/GenBank/DDBJ whole genome shotgun (WGS) entry which is preliminary data.</text>
</comment>
<dbReference type="Proteomes" id="UP000031972">
    <property type="component" value="Unassembled WGS sequence"/>
</dbReference>
<protein>
    <recommendedName>
        <fullName evidence="1">Na+-translocating membrane potential-generating system MpsC domain-containing protein</fullName>
    </recommendedName>
</protein>
<keyword evidence="3" id="KW-1185">Reference proteome</keyword>
<name>A0A0C2RLL4_9BACL</name>
<accession>A0A0C2RLL4</accession>
<dbReference type="OrthoDB" id="2677857at2"/>
<feature type="domain" description="Na+-translocating membrane potential-generating system MpsC" evidence="1">
    <location>
        <begin position="6"/>
        <end position="110"/>
    </location>
</feature>
<dbReference type="Pfam" id="PF10057">
    <property type="entry name" value="MpsC"/>
    <property type="match status" value="1"/>
</dbReference>
<dbReference type="AlphaFoldDB" id="A0A0C2RLL4"/>
<proteinExistence type="predicted"/>
<reference evidence="2 3" key="1">
    <citation type="submission" date="2015-01" db="EMBL/GenBank/DDBJ databases">
        <title>Jeotgalibacillus campisalis genome sequencing.</title>
        <authorList>
            <person name="Goh K.M."/>
            <person name="Chan K.-G."/>
            <person name="Yaakop A.S."/>
            <person name="Ee R."/>
            <person name="Gan H.M."/>
            <person name="Chan C.S."/>
        </authorList>
    </citation>
    <scope>NUCLEOTIDE SEQUENCE [LARGE SCALE GENOMIC DNA]</scope>
    <source>
        <strain evidence="2 3">SF-57</strain>
    </source>
</reference>
<dbReference type="EMBL" id="JXRR01000008">
    <property type="protein sequence ID" value="KIL51135.1"/>
    <property type="molecule type" value="Genomic_DNA"/>
</dbReference>
<dbReference type="PATRIC" id="fig|220754.4.peg.1035"/>